<organism evidence="2 3">
    <name type="scientific">Lysobacter korlensis</name>
    <dbReference type="NCBI Taxonomy" id="553636"/>
    <lineage>
        <taxon>Bacteria</taxon>
        <taxon>Pseudomonadati</taxon>
        <taxon>Pseudomonadota</taxon>
        <taxon>Gammaproteobacteria</taxon>
        <taxon>Lysobacterales</taxon>
        <taxon>Lysobacteraceae</taxon>
        <taxon>Lysobacter</taxon>
    </lineage>
</organism>
<dbReference type="RefSeq" id="WP_386677133.1">
    <property type="nucleotide sequence ID" value="NZ_JBHLTG010000018.1"/>
</dbReference>
<dbReference type="Gene3D" id="3.10.450.50">
    <property type="match status" value="1"/>
</dbReference>
<evidence type="ECO:0000259" key="1">
    <source>
        <dbReference type="Pfam" id="PF14534"/>
    </source>
</evidence>
<dbReference type="InterPro" id="IPR027843">
    <property type="entry name" value="DUF4440"/>
</dbReference>
<dbReference type="InterPro" id="IPR032710">
    <property type="entry name" value="NTF2-like_dom_sf"/>
</dbReference>
<sequence>MDLGSPQAALRAYIDATNTHDFGNVGRVLHPDAVFWFGDATCESLDDVGAYFEDAWRVVEQEVYAATEVRWVAIGEGAASCVYTYTYEGWHAGSRVSGHGRATNVFTLDDAGEWKLIHEHLSAAPASTG</sequence>
<proteinExistence type="predicted"/>
<dbReference type="SUPFAM" id="SSF54427">
    <property type="entry name" value="NTF2-like"/>
    <property type="match status" value="1"/>
</dbReference>
<protein>
    <submittedName>
        <fullName evidence="2">YybH family protein</fullName>
    </submittedName>
</protein>
<dbReference type="Proteomes" id="UP001589896">
    <property type="component" value="Unassembled WGS sequence"/>
</dbReference>
<reference evidence="2 3" key="1">
    <citation type="submission" date="2024-09" db="EMBL/GenBank/DDBJ databases">
        <authorList>
            <person name="Sun Q."/>
            <person name="Mori K."/>
        </authorList>
    </citation>
    <scope>NUCLEOTIDE SEQUENCE [LARGE SCALE GENOMIC DNA]</scope>
    <source>
        <strain evidence="2 3">KCTC 23076</strain>
    </source>
</reference>
<comment type="caution">
    <text evidence="2">The sequence shown here is derived from an EMBL/GenBank/DDBJ whole genome shotgun (WGS) entry which is preliminary data.</text>
</comment>
<gene>
    <name evidence="2" type="ORF">ACFFGH_33540</name>
</gene>
<keyword evidence="3" id="KW-1185">Reference proteome</keyword>
<evidence type="ECO:0000313" key="2">
    <source>
        <dbReference type="EMBL" id="MFC0682782.1"/>
    </source>
</evidence>
<evidence type="ECO:0000313" key="3">
    <source>
        <dbReference type="Proteomes" id="UP001589896"/>
    </source>
</evidence>
<feature type="domain" description="DUF4440" evidence="1">
    <location>
        <begin position="8"/>
        <end position="116"/>
    </location>
</feature>
<name>A0ABV6S227_9GAMM</name>
<dbReference type="Pfam" id="PF14534">
    <property type="entry name" value="DUF4440"/>
    <property type="match status" value="1"/>
</dbReference>
<accession>A0ABV6S227</accession>
<dbReference type="EMBL" id="JBHLTG010000018">
    <property type="protein sequence ID" value="MFC0682782.1"/>
    <property type="molecule type" value="Genomic_DNA"/>
</dbReference>